<proteinExistence type="inferred from homology"/>
<dbReference type="AlphaFoldDB" id="A0A6C2CJ81"/>
<dbReference type="SUPFAM" id="SSF110111">
    <property type="entry name" value="Ctag/Cox11"/>
    <property type="match status" value="1"/>
</dbReference>
<evidence type="ECO:0000256" key="3">
    <source>
        <dbReference type="ARBA" id="ARBA00009620"/>
    </source>
</evidence>
<comment type="subcellular location">
    <subcellularLocation>
        <location evidence="2">Cell inner membrane</location>
        <topology evidence="2">Single-pass type II membrane protein</topology>
        <orientation evidence="2">Periplasmic side</orientation>
    </subcellularLocation>
</comment>
<evidence type="ECO:0000256" key="9">
    <source>
        <dbReference type="ARBA" id="ARBA00023136"/>
    </source>
</evidence>
<dbReference type="PANTHER" id="PTHR21320:SF3">
    <property type="entry name" value="CYTOCHROME C OXIDASE ASSEMBLY PROTEIN COX11, MITOCHONDRIAL-RELATED"/>
    <property type="match status" value="1"/>
</dbReference>
<reference evidence="11 12" key="1">
    <citation type="submission" date="2019-01" db="EMBL/GenBank/DDBJ databases">
        <title>Zoogloea oleivorans genome sequencing and assembly.</title>
        <authorList>
            <person name="Tancsics A."/>
            <person name="Farkas M."/>
            <person name="Kriszt B."/>
            <person name="Maroti G."/>
            <person name="Horvath B."/>
        </authorList>
    </citation>
    <scope>NUCLEOTIDE SEQUENCE [LARGE SCALE GENOMIC DNA]</scope>
    <source>
        <strain evidence="11 12">Buc</strain>
    </source>
</reference>
<evidence type="ECO:0000256" key="5">
    <source>
        <dbReference type="ARBA" id="ARBA00022692"/>
    </source>
</evidence>
<feature type="transmembrane region" description="Helical" evidence="10">
    <location>
        <begin position="18"/>
        <end position="40"/>
    </location>
</feature>
<dbReference type="GO" id="GO:0005507">
    <property type="term" value="F:copper ion binding"/>
    <property type="evidence" value="ECO:0007669"/>
    <property type="project" value="InterPro"/>
</dbReference>
<evidence type="ECO:0000256" key="1">
    <source>
        <dbReference type="ARBA" id="ARBA00004007"/>
    </source>
</evidence>
<evidence type="ECO:0000256" key="7">
    <source>
        <dbReference type="ARBA" id="ARBA00022989"/>
    </source>
</evidence>
<evidence type="ECO:0000256" key="4">
    <source>
        <dbReference type="ARBA" id="ARBA00015384"/>
    </source>
</evidence>
<dbReference type="Pfam" id="PF04442">
    <property type="entry name" value="CtaG_Cox11"/>
    <property type="match status" value="1"/>
</dbReference>
<evidence type="ECO:0000313" key="11">
    <source>
        <dbReference type="EMBL" id="TYC53483.1"/>
    </source>
</evidence>
<dbReference type="InterPro" id="IPR023471">
    <property type="entry name" value="CtaG/Cox11_dom_sf"/>
</dbReference>
<evidence type="ECO:0000256" key="6">
    <source>
        <dbReference type="ARBA" id="ARBA00022968"/>
    </source>
</evidence>
<evidence type="ECO:0000313" key="12">
    <source>
        <dbReference type="Proteomes" id="UP000389128"/>
    </source>
</evidence>
<keyword evidence="9 10" id="KW-0472">Membrane</keyword>
<keyword evidence="7 10" id="KW-1133">Transmembrane helix</keyword>
<dbReference type="Gene3D" id="2.60.370.10">
    <property type="entry name" value="Ctag/Cox11"/>
    <property type="match status" value="1"/>
</dbReference>
<name>A0A6C2CJ81_9RHOO</name>
<dbReference type="Proteomes" id="UP000389128">
    <property type="component" value="Unassembled WGS sequence"/>
</dbReference>
<keyword evidence="8" id="KW-0186">Copper</keyword>
<evidence type="ECO:0000256" key="8">
    <source>
        <dbReference type="ARBA" id="ARBA00023008"/>
    </source>
</evidence>
<keyword evidence="12" id="KW-1185">Reference proteome</keyword>
<keyword evidence="5 10" id="KW-0812">Transmembrane</keyword>
<dbReference type="EMBL" id="SDKK01000027">
    <property type="protein sequence ID" value="TYC53483.1"/>
    <property type="molecule type" value="Genomic_DNA"/>
</dbReference>
<organism evidence="11 12">
    <name type="scientific">Zoogloea oleivorans</name>
    <dbReference type="NCBI Taxonomy" id="1552750"/>
    <lineage>
        <taxon>Bacteria</taxon>
        <taxon>Pseudomonadati</taxon>
        <taxon>Pseudomonadota</taxon>
        <taxon>Betaproteobacteria</taxon>
        <taxon>Rhodocyclales</taxon>
        <taxon>Zoogloeaceae</taxon>
        <taxon>Zoogloea</taxon>
    </lineage>
</organism>
<comment type="similarity">
    <text evidence="3">Belongs to the COX11/CtaG family.</text>
</comment>
<evidence type="ECO:0000256" key="10">
    <source>
        <dbReference type="SAM" id="Phobius"/>
    </source>
</evidence>
<comment type="function">
    <text evidence="1">Exerts its effect at some terminal stage of cytochrome c oxidase synthesis, probably by being involved in the insertion of the copper B into subunit I.</text>
</comment>
<dbReference type="PANTHER" id="PTHR21320">
    <property type="entry name" value="CYTOCHROME C OXIDASE ASSEMBLY PROTEIN COX11-RELATED"/>
    <property type="match status" value="1"/>
</dbReference>
<accession>A0A6C2CJ81</accession>
<dbReference type="OrthoDB" id="9804841at2"/>
<evidence type="ECO:0000256" key="2">
    <source>
        <dbReference type="ARBA" id="ARBA00004382"/>
    </source>
</evidence>
<dbReference type="GO" id="GO:0005886">
    <property type="term" value="C:plasma membrane"/>
    <property type="evidence" value="ECO:0007669"/>
    <property type="project" value="UniProtKB-SubCell"/>
</dbReference>
<gene>
    <name evidence="11" type="ORF">ETQ85_21345</name>
</gene>
<dbReference type="InterPro" id="IPR007533">
    <property type="entry name" value="Cyt_c_oxidase_assmbl_CtaG"/>
</dbReference>
<keyword evidence="6" id="KW-0735">Signal-anchor</keyword>
<dbReference type="PIRSF" id="PIRSF005413">
    <property type="entry name" value="COX11"/>
    <property type="match status" value="1"/>
</dbReference>
<dbReference type="NCBIfam" id="NF003465">
    <property type="entry name" value="PRK05089.1"/>
    <property type="match status" value="1"/>
</dbReference>
<protein>
    <recommendedName>
        <fullName evidence="4">Cytochrome c oxidase assembly protein CtaG</fullName>
    </recommendedName>
</protein>
<comment type="caution">
    <text evidence="11">The sequence shown here is derived from an EMBL/GenBank/DDBJ whole genome shotgun (WGS) entry which is preliminary data.</text>
</comment>
<sequence length="187" mass="20444">MIAVSTASLPSPRKHARLVVKLLLLAAVFFGFGFALVPLYDTICQAIGFNGKTLKDAIAAKDLPPSAVNYSRTLGVQFTATLMPGLPWEIRPLEPAIELHPGELRTTRFLVRNLSDKTIVGQAVPSVTPTVAARHFRKLDCFCFQQQTLAPGESREMALTFIVDNEIGEEISELTLAYAFFLAPNPS</sequence>